<dbReference type="GO" id="GO:0045490">
    <property type="term" value="P:pectin catabolic process"/>
    <property type="evidence" value="ECO:0007669"/>
    <property type="project" value="UniProtKB-UniRule"/>
</dbReference>
<dbReference type="GO" id="GO:0004857">
    <property type="term" value="F:enzyme inhibitor activity"/>
    <property type="evidence" value="ECO:0007669"/>
    <property type="project" value="InterPro"/>
</dbReference>
<dbReference type="NCBIfam" id="TIGR01614">
    <property type="entry name" value="PME_inhib"/>
    <property type="match status" value="1"/>
</dbReference>
<proteinExistence type="inferred from homology"/>
<evidence type="ECO:0000256" key="3">
    <source>
        <dbReference type="ARBA" id="ARBA00005184"/>
    </source>
</evidence>
<evidence type="ECO:0000256" key="11">
    <source>
        <dbReference type="ARBA" id="ARBA00023085"/>
    </source>
</evidence>
<dbReference type="UniPathway" id="UPA00545">
    <property type="reaction ID" value="UER00823"/>
</dbReference>
<dbReference type="GeneID" id="113852509"/>
<dbReference type="Pfam" id="PF04043">
    <property type="entry name" value="PMEI"/>
    <property type="match status" value="1"/>
</dbReference>
<reference evidence="23" key="2">
    <citation type="submission" date="2025-08" db="UniProtKB">
        <authorList>
            <consortium name="RefSeq"/>
        </authorList>
    </citation>
    <scope>IDENTIFICATION</scope>
    <source>
        <tissue evidence="23">Young leaves</tissue>
    </source>
</reference>
<evidence type="ECO:0000256" key="13">
    <source>
        <dbReference type="ARBA" id="ARBA00023157"/>
    </source>
</evidence>
<dbReference type="InterPro" id="IPR033131">
    <property type="entry name" value="Pectinesterase_Asp_AS"/>
</dbReference>
<dbReference type="PANTHER" id="PTHR31707">
    <property type="entry name" value="PECTINESTERASE"/>
    <property type="match status" value="1"/>
</dbReference>
<dbReference type="InterPro" id="IPR006501">
    <property type="entry name" value="Pectinesterase_inhib_dom"/>
</dbReference>
<comment type="subcellular location">
    <subcellularLocation>
        <location evidence="1">Membrane</location>
        <topology evidence="1">Single-pass membrane protein</topology>
    </subcellularLocation>
    <subcellularLocation>
        <location evidence="2">Secreted</location>
        <location evidence="2">Cell wall</location>
    </subcellularLocation>
</comment>
<keyword evidence="7" id="KW-0134">Cell wall</keyword>
<evidence type="ECO:0000256" key="5">
    <source>
        <dbReference type="ARBA" id="ARBA00007786"/>
    </source>
</evidence>
<evidence type="ECO:0000256" key="16">
    <source>
        <dbReference type="ARBA" id="ARBA00057335"/>
    </source>
</evidence>
<comment type="similarity">
    <text evidence="4">In the N-terminal section; belongs to the PMEI family.</text>
</comment>
<dbReference type="GO" id="GO:0016020">
    <property type="term" value="C:membrane"/>
    <property type="evidence" value="ECO:0007669"/>
    <property type="project" value="UniProtKB-SubCell"/>
</dbReference>
<evidence type="ECO:0000256" key="15">
    <source>
        <dbReference type="ARBA" id="ARBA00047928"/>
    </source>
</evidence>
<evidence type="ECO:0000256" key="14">
    <source>
        <dbReference type="ARBA" id="ARBA00023316"/>
    </source>
</evidence>
<keyword evidence="7" id="KW-0964">Secreted</keyword>
<evidence type="ECO:0000256" key="7">
    <source>
        <dbReference type="ARBA" id="ARBA00022512"/>
    </source>
</evidence>
<evidence type="ECO:0000256" key="2">
    <source>
        <dbReference type="ARBA" id="ARBA00004191"/>
    </source>
</evidence>
<dbReference type="InterPro" id="IPR035513">
    <property type="entry name" value="Invertase/methylesterase_inhib"/>
</dbReference>
<organism evidence="22 23">
    <name type="scientific">Abrus precatorius</name>
    <name type="common">Indian licorice</name>
    <name type="synonym">Glycine abrus</name>
    <dbReference type="NCBI Taxonomy" id="3816"/>
    <lineage>
        <taxon>Eukaryota</taxon>
        <taxon>Viridiplantae</taxon>
        <taxon>Streptophyta</taxon>
        <taxon>Embryophyta</taxon>
        <taxon>Tracheophyta</taxon>
        <taxon>Spermatophyta</taxon>
        <taxon>Magnoliopsida</taxon>
        <taxon>eudicotyledons</taxon>
        <taxon>Gunneridae</taxon>
        <taxon>Pentapetalae</taxon>
        <taxon>rosids</taxon>
        <taxon>fabids</taxon>
        <taxon>Fabales</taxon>
        <taxon>Fabaceae</taxon>
        <taxon>Papilionoideae</taxon>
        <taxon>50 kb inversion clade</taxon>
        <taxon>NPAAA clade</taxon>
        <taxon>indigoferoid/millettioid clade</taxon>
        <taxon>Abreae</taxon>
        <taxon>Abrus</taxon>
    </lineage>
</organism>
<feature type="transmembrane region" description="Helical" evidence="20">
    <location>
        <begin position="32"/>
        <end position="56"/>
    </location>
</feature>
<evidence type="ECO:0000256" key="1">
    <source>
        <dbReference type="ARBA" id="ARBA00004167"/>
    </source>
</evidence>
<comment type="function">
    <text evidence="16">Acts in the modification of cell walls via demethylesterification of cell wall pectin.</text>
</comment>
<evidence type="ECO:0000256" key="4">
    <source>
        <dbReference type="ARBA" id="ARBA00006027"/>
    </source>
</evidence>
<evidence type="ECO:0000256" key="18">
    <source>
        <dbReference type="RuleBase" id="RU000589"/>
    </source>
</evidence>
<evidence type="ECO:0000256" key="20">
    <source>
        <dbReference type="SAM" id="Phobius"/>
    </source>
</evidence>
<dbReference type="RefSeq" id="XP_027338607.1">
    <property type="nucleotide sequence ID" value="XM_027482806.1"/>
</dbReference>
<keyword evidence="9 18" id="KW-0378">Hydrolase</keyword>
<dbReference type="FunFam" id="1.20.140.40:FF:000012">
    <property type="entry name" value="Pectinesterase"/>
    <property type="match status" value="1"/>
</dbReference>
<comment type="similarity">
    <text evidence="5">In the C-terminal section; belongs to the pectinesterase family.</text>
</comment>
<evidence type="ECO:0000256" key="9">
    <source>
        <dbReference type="ARBA" id="ARBA00022801"/>
    </source>
</evidence>
<keyword evidence="11 18" id="KW-0063">Aspartyl esterase</keyword>
<gene>
    <name evidence="23" type="primary">LOC113852509</name>
</gene>
<evidence type="ECO:0000256" key="10">
    <source>
        <dbReference type="ARBA" id="ARBA00022989"/>
    </source>
</evidence>
<evidence type="ECO:0000256" key="19">
    <source>
        <dbReference type="SAM" id="MobiDB-lite"/>
    </source>
</evidence>
<dbReference type="GO" id="GO:0030599">
    <property type="term" value="F:pectinesterase activity"/>
    <property type="evidence" value="ECO:0007669"/>
    <property type="project" value="UniProtKB-UniRule"/>
</dbReference>
<dbReference type="InterPro" id="IPR000070">
    <property type="entry name" value="Pectinesterase_cat"/>
</dbReference>
<keyword evidence="14" id="KW-0961">Cell wall biogenesis/degradation</keyword>
<dbReference type="Proteomes" id="UP000694853">
    <property type="component" value="Unplaced"/>
</dbReference>
<evidence type="ECO:0000256" key="8">
    <source>
        <dbReference type="ARBA" id="ARBA00022692"/>
    </source>
</evidence>
<accession>A0A8B8K4C0</accession>
<dbReference type="Gene3D" id="1.20.140.40">
    <property type="entry name" value="Invertase/pectin methylesterase inhibitor family protein"/>
    <property type="match status" value="1"/>
</dbReference>
<keyword evidence="10 20" id="KW-1133">Transmembrane helix</keyword>
<sequence>MEYGRLGPTDPGGSLRLDAPPVSQKSSTKKNIILLSLLAVVLIVASAVSAVLLTAVRSRASGHDPNGPNLRGKPTQAISRTCSRTMFPTLCVNSLLDFPGSATASEQDLVHISFNVTLQHLSKALYSSAAMSNSYATMDRRVRAAYDDCLELLDDSVEALARSLNSVSVSPVGSSNDDVLTWLSAALTNQDTCAEGFADTSGNVKDQMANNLKDLAELVSNCLAIFSSAGPGNDFAGVPIQNRRRLMAMRHDNFPRWLNKRDRRLLSLPVSAAQADVVVSKDGNGTVKTIAEAIKKVPDYGTRRFIVYVRAGRYEEDNLKLGRKKTNAMFVGEGKGKTVITGGKNYMEGMTTFHTASFAANGPGFIAKDMTFENYAGPGKHQAVALRVGADHAVVYNSNIIGYQDSLYVHSNRQFFRECDIYGTVDFIFGNAAVVFQKCNLYARKPMPQQKNTITAQNRKDPNQNTGISIHNCRILATSDLEAAKGSYPTYLGRPWKLYSRTVYMLSYMGDHIHPRGWLEWNTSSFALDTLYYGEYMNSGPGAAIGQRVNWAGYRVITSTVEASRFTVGQFISGSSWLPSTGVAFIAGLST</sequence>
<dbReference type="SUPFAM" id="SSF101148">
    <property type="entry name" value="Plant invertase/pectin methylesterase inhibitor"/>
    <property type="match status" value="1"/>
</dbReference>
<dbReference type="CDD" id="cd15798">
    <property type="entry name" value="PMEI-like_3"/>
    <property type="match status" value="1"/>
</dbReference>
<feature type="active site" evidence="17">
    <location>
        <position position="426"/>
    </location>
</feature>
<comment type="pathway">
    <text evidence="3 18">Glycan metabolism; pectin degradation; 2-dehydro-3-deoxy-D-gluconate from pectin: step 1/5.</text>
</comment>
<comment type="catalytic activity">
    <reaction evidence="15 18">
        <text>[(1-&gt;4)-alpha-D-galacturonosyl methyl ester](n) + n H2O = [(1-&gt;4)-alpha-D-galacturonosyl](n) + n methanol + n H(+)</text>
        <dbReference type="Rhea" id="RHEA:22380"/>
        <dbReference type="Rhea" id="RHEA-COMP:14570"/>
        <dbReference type="Rhea" id="RHEA-COMP:14573"/>
        <dbReference type="ChEBI" id="CHEBI:15377"/>
        <dbReference type="ChEBI" id="CHEBI:15378"/>
        <dbReference type="ChEBI" id="CHEBI:17790"/>
        <dbReference type="ChEBI" id="CHEBI:140522"/>
        <dbReference type="ChEBI" id="CHEBI:140523"/>
        <dbReference type="EC" id="3.1.1.11"/>
    </reaction>
</comment>
<keyword evidence="8 20" id="KW-0812">Transmembrane</keyword>
<evidence type="ECO:0000313" key="22">
    <source>
        <dbReference type="Proteomes" id="UP000694853"/>
    </source>
</evidence>
<feature type="region of interest" description="Disordered" evidence="19">
    <location>
        <begin position="1"/>
        <end position="23"/>
    </location>
</feature>
<dbReference type="SMART" id="SM00856">
    <property type="entry name" value="PMEI"/>
    <property type="match status" value="1"/>
</dbReference>
<keyword evidence="22" id="KW-1185">Reference proteome</keyword>
<reference evidence="22" key="1">
    <citation type="journal article" date="2019" name="Toxins">
        <title>Detection of Abrin-Like and Prepropulchellin-Like Toxin Genes and Transcripts Using Whole Genome Sequencing and Full-Length Transcript Sequencing of Abrus precatorius.</title>
        <authorList>
            <person name="Hovde B.T."/>
            <person name="Daligault H.E."/>
            <person name="Hanschen E.R."/>
            <person name="Kunde Y.A."/>
            <person name="Johnson M.B."/>
            <person name="Starkenburg S.R."/>
            <person name="Johnson S.L."/>
        </authorList>
    </citation>
    <scope>NUCLEOTIDE SEQUENCE [LARGE SCALE GENOMIC DNA]</scope>
</reference>
<dbReference type="Gene3D" id="2.160.20.10">
    <property type="entry name" value="Single-stranded right-handed beta-helix, Pectin lyase-like"/>
    <property type="match status" value="1"/>
</dbReference>
<dbReference type="PROSITE" id="PS00503">
    <property type="entry name" value="PECTINESTERASE_2"/>
    <property type="match status" value="1"/>
</dbReference>
<dbReference type="AlphaFoldDB" id="A0A8B8K4C0"/>
<keyword evidence="12 20" id="KW-0472">Membrane</keyword>
<evidence type="ECO:0000259" key="21">
    <source>
        <dbReference type="SMART" id="SM00856"/>
    </source>
</evidence>
<keyword evidence="13" id="KW-1015">Disulfide bond</keyword>
<dbReference type="KEGG" id="aprc:113852509"/>
<dbReference type="Pfam" id="PF01095">
    <property type="entry name" value="Pectinesterase"/>
    <property type="match status" value="1"/>
</dbReference>
<evidence type="ECO:0000256" key="6">
    <source>
        <dbReference type="ARBA" id="ARBA00013229"/>
    </source>
</evidence>
<evidence type="ECO:0000256" key="17">
    <source>
        <dbReference type="PROSITE-ProRule" id="PRU10040"/>
    </source>
</evidence>
<dbReference type="InterPro" id="IPR012334">
    <property type="entry name" value="Pectin_lyas_fold"/>
</dbReference>
<dbReference type="SUPFAM" id="SSF51126">
    <property type="entry name" value="Pectin lyase-like"/>
    <property type="match status" value="1"/>
</dbReference>
<dbReference type="InterPro" id="IPR011050">
    <property type="entry name" value="Pectin_lyase_fold/virulence"/>
</dbReference>
<dbReference type="EC" id="3.1.1.11" evidence="6 18"/>
<dbReference type="GO" id="GO:0042545">
    <property type="term" value="P:cell wall modification"/>
    <property type="evidence" value="ECO:0007669"/>
    <property type="project" value="UniProtKB-UniRule"/>
</dbReference>
<evidence type="ECO:0000313" key="23">
    <source>
        <dbReference type="RefSeq" id="XP_027338607.1"/>
    </source>
</evidence>
<name>A0A8B8K4C0_ABRPR</name>
<dbReference type="FunFam" id="2.160.20.10:FF:000001">
    <property type="entry name" value="Pectinesterase"/>
    <property type="match status" value="1"/>
</dbReference>
<protein>
    <recommendedName>
        <fullName evidence="6 18">Pectinesterase</fullName>
        <ecNumber evidence="6 18">3.1.1.11</ecNumber>
    </recommendedName>
</protein>
<dbReference type="OrthoDB" id="2019149at2759"/>
<feature type="domain" description="Pectinesterase inhibitor" evidence="21">
    <location>
        <begin position="73"/>
        <end position="225"/>
    </location>
</feature>
<evidence type="ECO:0000256" key="12">
    <source>
        <dbReference type="ARBA" id="ARBA00023136"/>
    </source>
</evidence>